<dbReference type="RefSeq" id="WP_338274087.1">
    <property type="nucleotide sequence ID" value="NZ_AP027266.1"/>
</dbReference>
<dbReference type="InterPro" id="IPR036568">
    <property type="entry name" value="GGCT-like_sf"/>
</dbReference>
<organism evidence="3 4">
    <name type="scientific">Roseicyclus marinus</name>
    <dbReference type="NCBI Taxonomy" id="2161673"/>
    <lineage>
        <taxon>Bacteria</taxon>
        <taxon>Pseudomonadati</taxon>
        <taxon>Pseudomonadota</taxon>
        <taxon>Alphaproteobacteria</taxon>
        <taxon>Rhodobacterales</taxon>
        <taxon>Roseobacteraceae</taxon>
        <taxon>Roseicyclus</taxon>
    </lineage>
</organism>
<dbReference type="Gene3D" id="3.10.490.10">
    <property type="entry name" value="Gamma-glutamyl cyclotransferase-like"/>
    <property type="match status" value="1"/>
</dbReference>
<dbReference type="Pfam" id="PF04752">
    <property type="entry name" value="ChaC"/>
    <property type="match status" value="1"/>
</dbReference>
<dbReference type="AlphaFoldDB" id="A0AA48H2X9"/>
<dbReference type="GO" id="GO:0005737">
    <property type="term" value="C:cytoplasm"/>
    <property type="evidence" value="ECO:0007669"/>
    <property type="project" value="TreeGrafter"/>
</dbReference>
<dbReference type="GO" id="GO:0061928">
    <property type="term" value="F:glutathione specific gamma-glutamylcyclotransferase activity"/>
    <property type="evidence" value="ECO:0007669"/>
    <property type="project" value="UniProtKB-EC"/>
</dbReference>
<evidence type="ECO:0000256" key="1">
    <source>
        <dbReference type="ARBA" id="ARBA00012344"/>
    </source>
</evidence>
<evidence type="ECO:0000313" key="4">
    <source>
        <dbReference type="Proteomes" id="UP001337723"/>
    </source>
</evidence>
<dbReference type="InterPro" id="IPR006840">
    <property type="entry name" value="ChaC"/>
</dbReference>
<keyword evidence="4" id="KW-1185">Reference proteome</keyword>
<dbReference type="GO" id="GO:0006751">
    <property type="term" value="P:glutathione catabolic process"/>
    <property type="evidence" value="ECO:0007669"/>
    <property type="project" value="InterPro"/>
</dbReference>
<evidence type="ECO:0000256" key="2">
    <source>
        <dbReference type="ARBA" id="ARBA00023239"/>
    </source>
</evidence>
<dbReference type="KEGG" id="rmai:MACH21_04940"/>
<reference evidence="3 4" key="1">
    <citation type="submission" date="2023-01" db="EMBL/GenBank/DDBJ databases">
        <title>Complete genome sequence of Roseicyclus marinus strain Dej080120_10.</title>
        <authorList>
            <person name="Ueki S."/>
            <person name="Maruyama F."/>
        </authorList>
    </citation>
    <scope>NUCLEOTIDE SEQUENCE [LARGE SCALE GENOMIC DNA]</scope>
    <source>
        <strain evidence="3 4">Dej080120_10</strain>
    </source>
</reference>
<dbReference type="EMBL" id="AP027266">
    <property type="protein sequence ID" value="BDW84317.1"/>
    <property type="molecule type" value="Genomic_DNA"/>
</dbReference>
<dbReference type="InterPro" id="IPR013024">
    <property type="entry name" value="GGCT-like"/>
</dbReference>
<dbReference type="EC" id="4.3.2.7" evidence="1"/>
<protein>
    <recommendedName>
        <fullName evidence="1">glutathione-specific gamma-glutamylcyclotransferase</fullName>
        <ecNumber evidence="1">4.3.2.7</ecNumber>
    </recommendedName>
</protein>
<name>A0AA48H2X9_9RHOB</name>
<dbReference type="SUPFAM" id="SSF110857">
    <property type="entry name" value="Gamma-glutamyl cyclotransferase-like"/>
    <property type="match status" value="1"/>
</dbReference>
<dbReference type="PANTHER" id="PTHR12192">
    <property type="entry name" value="CATION TRANSPORT PROTEIN CHAC-RELATED"/>
    <property type="match status" value="1"/>
</dbReference>
<dbReference type="CDD" id="cd06661">
    <property type="entry name" value="GGCT_like"/>
    <property type="match status" value="1"/>
</dbReference>
<dbReference type="Proteomes" id="UP001337723">
    <property type="component" value="Chromosome"/>
</dbReference>
<accession>A0AA48H2X9</accession>
<proteinExistence type="predicted"/>
<keyword evidence="2" id="KW-0456">Lyase</keyword>
<sequence length="243" mass="26736">MSDPFRHHPGLRGRIKPFAESYFRTITTERVRATLVERGLPLSFPFHPDALREGLRREALTGHAGDLWVFAYGSLIWDPALDFAELRRAHAPGHARRFILVDRHGGRGTAEAPGLMAALDHGPGCEGVAFRIAAEKVETETEILFRREMIGPGYHARFIPVDIAGQKVRALSFLADHDDPSMEGDIARAMQVRYAATGMGFLGTSYDYLASTVAHLAEVGIEDREASALLAEVRAYREGISGA</sequence>
<evidence type="ECO:0000313" key="3">
    <source>
        <dbReference type="EMBL" id="BDW84317.1"/>
    </source>
</evidence>
<gene>
    <name evidence="3" type="ORF">MACH21_04940</name>
</gene>
<dbReference type="PANTHER" id="PTHR12192:SF2">
    <property type="entry name" value="GLUTATHIONE-SPECIFIC GAMMA-GLUTAMYLCYCLOTRANSFERASE 2"/>
    <property type="match status" value="1"/>
</dbReference>